<proteinExistence type="inferred from homology"/>
<keyword evidence="2 6" id="KW-0227">DNA damage</keyword>
<dbReference type="SUPFAM" id="SSF46929">
    <property type="entry name" value="DNA helicase RuvA subunit, C-terminal domain"/>
    <property type="match status" value="1"/>
</dbReference>
<dbReference type="InterPro" id="IPR010994">
    <property type="entry name" value="RuvA_2-like"/>
</dbReference>
<dbReference type="InterPro" id="IPR013849">
    <property type="entry name" value="DNA_helicase_Holl-junc_RuvA_I"/>
</dbReference>
<gene>
    <name evidence="6 8" type="primary">ruvA</name>
    <name evidence="8" type="ORF">IAA52_10350</name>
</gene>
<comment type="caution">
    <text evidence="6">Lacks conserved residue(s) required for the propagation of feature annotation.</text>
</comment>
<organism evidence="8 9">
    <name type="scientific">Candidatus Pullichristensenella stercorigallinarum</name>
    <dbReference type="NCBI Taxonomy" id="2840909"/>
    <lineage>
        <taxon>Bacteria</taxon>
        <taxon>Bacillati</taxon>
        <taxon>Bacillota</taxon>
        <taxon>Clostridia</taxon>
        <taxon>Candidatus Pullichristensenella</taxon>
    </lineage>
</organism>
<dbReference type="GO" id="GO:0009378">
    <property type="term" value="F:four-way junction helicase activity"/>
    <property type="evidence" value="ECO:0007669"/>
    <property type="project" value="InterPro"/>
</dbReference>
<dbReference type="SMART" id="SM00278">
    <property type="entry name" value="HhH1"/>
    <property type="match status" value="2"/>
</dbReference>
<evidence type="ECO:0000259" key="7">
    <source>
        <dbReference type="SMART" id="SM00278"/>
    </source>
</evidence>
<dbReference type="InterPro" id="IPR003583">
    <property type="entry name" value="Hlx-hairpin-Hlx_DNA-bd_motif"/>
</dbReference>
<name>A0A9D0ZNH7_9FIRM</name>
<comment type="similarity">
    <text evidence="6">Belongs to the RuvA family.</text>
</comment>
<dbReference type="InterPro" id="IPR011114">
    <property type="entry name" value="RuvA_C"/>
</dbReference>
<evidence type="ECO:0000256" key="1">
    <source>
        <dbReference type="ARBA" id="ARBA00022490"/>
    </source>
</evidence>
<dbReference type="Gene3D" id="2.40.50.140">
    <property type="entry name" value="Nucleic acid-binding proteins"/>
    <property type="match status" value="1"/>
</dbReference>
<reference evidence="8" key="1">
    <citation type="submission" date="2020-10" db="EMBL/GenBank/DDBJ databases">
        <authorList>
            <person name="Gilroy R."/>
        </authorList>
    </citation>
    <scope>NUCLEOTIDE SEQUENCE</scope>
    <source>
        <strain evidence="8">ChiSjej6B24-2974</strain>
    </source>
</reference>
<evidence type="ECO:0000256" key="3">
    <source>
        <dbReference type="ARBA" id="ARBA00023125"/>
    </source>
</evidence>
<dbReference type="GO" id="GO:0000400">
    <property type="term" value="F:four-way junction DNA binding"/>
    <property type="evidence" value="ECO:0007669"/>
    <property type="project" value="UniProtKB-UniRule"/>
</dbReference>
<dbReference type="Gene3D" id="1.10.150.20">
    <property type="entry name" value="5' to 3' exonuclease, C-terminal subdomain"/>
    <property type="match status" value="1"/>
</dbReference>
<evidence type="ECO:0000256" key="4">
    <source>
        <dbReference type="ARBA" id="ARBA00023172"/>
    </source>
</evidence>
<dbReference type="CDD" id="cd14332">
    <property type="entry name" value="UBA_RuvA_C"/>
    <property type="match status" value="1"/>
</dbReference>
<evidence type="ECO:0000313" key="8">
    <source>
        <dbReference type="EMBL" id="HIQ83486.1"/>
    </source>
</evidence>
<dbReference type="SUPFAM" id="SSF50249">
    <property type="entry name" value="Nucleic acid-binding proteins"/>
    <property type="match status" value="1"/>
</dbReference>
<dbReference type="NCBIfam" id="TIGR00084">
    <property type="entry name" value="ruvA"/>
    <property type="match status" value="1"/>
</dbReference>
<feature type="domain" description="Helix-hairpin-helix DNA-binding motif class 1" evidence="7">
    <location>
        <begin position="73"/>
        <end position="92"/>
    </location>
</feature>
<dbReference type="Pfam" id="PF01330">
    <property type="entry name" value="RuvA_N"/>
    <property type="match status" value="1"/>
</dbReference>
<comment type="subcellular location">
    <subcellularLocation>
        <location evidence="6">Cytoplasm</location>
    </subcellularLocation>
</comment>
<keyword evidence="3 6" id="KW-0238">DNA-binding</keyword>
<comment type="subunit">
    <text evidence="6">Homotetramer. Forms an RuvA(8)-RuvB(12)-Holliday junction (HJ) complex. HJ DNA is sandwiched between 2 RuvA tetramers; dsDNA enters through RuvA and exits via RuvB. An RuvB hexamer assembles on each DNA strand where it exits the tetramer. Each RuvB hexamer is contacted by two RuvA subunits (via domain III) on 2 adjacent RuvB subunits; this complex drives branch migration. In the full resolvosome a probable DNA-RuvA(4)-RuvB(12)-RuvC(2) complex forms which resolves the HJ.</text>
</comment>
<dbReference type="GO" id="GO:0005524">
    <property type="term" value="F:ATP binding"/>
    <property type="evidence" value="ECO:0007669"/>
    <property type="project" value="InterPro"/>
</dbReference>
<evidence type="ECO:0000256" key="5">
    <source>
        <dbReference type="ARBA" id="ARBA00023204"/>
    </source>
</evidence>
<comment type="function">
    <text evidence="6">The RuvA-RuvB-RuvC complex processes Holliday junction (HJ) DNA during genetic recombination and DNA repair, while the RuvA-RuvB complex plays an important role in the rescue of blocked DNA replication forks via replication fork reversal (RFR). RuvA specifically binds to HJ cruciform DNA, conferring on it an open structure. The RuvB hexamer acts as an ATP-dependent pump, pulling dsDNA into and through the RuvAB complex. HJ branch migration allows RuvC to scan DNA until it finds its consensus sequence, where it cleaves and resolves the cruciform DNA.</text>
</comment>
<dbReference type="Gene3D" id="1.10.8.10">
    <property type="entry name" value="DNA helicase RuvA subunit, C-terminal domain"/>
    <property type="match status" value="1"/>
</dbReference>
<dbReference type="GO" id="GO:0006310">
    <property type="term" value="P:DNA recombination"/>
    <property type="evidence" value="ECO:0007669"/>
    <property type="project" value="UniProtKB-UniRule"/>
</dbReference>
<sequence>MYAHFDGVVAEKTADSIVLDVNGVGYLLQVSAQTLSLAPAAGERMKLYAILSVREDAMELFGFHSREEKRMFERLRSVNGVGPRMALAILSSMPLNDLSIALVAGDAAALTRVPGIGKKTAQRLVLELRDKVDESELTGQTAAAAPAGSAESEAIAALMALGYASSEAARAVSAVAGQASKADELIFLALKSLGS</sequence>
<evidence type="ECO:0000313" key="9">
    <source>
        <dbReference type="Proteomes" id="UP000824260"/>
    </source>
</evidence>
<feature type="domain" description="Helix-hairpin-helix DNA-binding motif class 1" evidence="7">
    <location>
        <begin position="108"/>
        <end position="127"/>
    </location>
</feature>
<comment type="caution">
    <text evidence="8">The sequence shown here is derived from an EMBL/GenBank/DDBJ whole genome shotgun (WGS) entry which is preliminary data.</text>
</comment>
<comment type="domain">
    <text evidence="6">Has three domains with a flexible linker between the domains II and III and assumes an 'L' shape. Domain III is highly mobile and contacts RuvB.</text>
</comment>
<dbReference type="InterPro" id="IPR000085">
    <property type="entry name" value="RuvA"/>
</dbReference>
<accession>A0A9D0ZNH7</accession>
<dbReference type="InterPro" id="IPR012340">
    <property type="entry name" value="NA-bd_OB-fold"/>
</dbReference>
<dbReference type="EMBL" id="DVFZ01000100">
    <property type="protein sequence ID" value="HIQ83486.1"/>
    <property type="molecule type" value="Genomic_DNA"/>
</dbReference>
<reference evidence="8" key="2">
    <citation type="journal article" date="2021" name="PeerJ">
        <title>Extensive microbial diversity within the chicken gut microbiome revealed by metagenomics and culture.</title>
        <authorList>
            <person name="Gilroy R."/>
            <person name="Ravi A."/>
            <person name="Getino M."/>
            <person name="Pursley I."/>
            <person name="Horton D.L."/>
            <person name="Alikhan N.F."/>
            <person name="Baker D."/>
            <person name="Gharbi K."/>
            <person name="Hall N."/>
            <person name="Watson M."/>
            <person name="Adriaenssens E.M."/>
            <person name="Foster-Nyarko E."/>
            <person name="Jarju S."/>
            <person name="Secka A."/>
            <person name="Antonio M."/>
            <person name="Oren A."/>
            <person name="Chaudhuri R.R."/>
            <person name="La Ragione R."/>
            <person name="Hildebrand F."/>
            <person name="Pallen M.J."/>
        </authorList>
    </citation>
    <scope>NUCLEOTIDE SEQUENCE</scope>
    <source>
        <strain evidence="8">ChiSjej6B24-2974</strain>
    </source>
</reference>
<dbReference type="SUPFAM" id="SSF47781">
    <property type="entry name" value="RuvA domain 2-like"/>
    <property type="match status" value="1"/>
</dbReference>
<dbReference type="Pfam" id="PF14520">
    <property type="entry name" value="HHH_5"/>
    <property type="match status" value="1"/>
</dbReference>
<dbReference type="AlphaFoldDB" id="A0A9D0ZNH7"/>
<protein>
    <recommendedName>
        <fullName evidence="6">Holliday junction branch migration complex subunit RuvA</fullName>
    </recommendedName>
</protein>
<dbReference type="InterPro" id="IPR036267">
    <property type="entry name" value="RuvA_C_sf"/>
</dbReference>
<dbReference type="GO" id="GO:0009379">
    <property type="term" value="C:Holliday junction helicase complex"/>
    <property type="evidence" value="ECO:0007669"/>
    <property type="project" value="InterPro"/>
</dbReference>
<dbReference type="Pfam" id="PF07499">
    <property type="entry name" value="RuvA_C"/>
    <property type="match status" value="1"/>
</dbReference>
<dbReference type="GO" id="GO:0048476">
    <property type="term" value="C:Holliday junction resolvase complex"/>
    <property type="evidence" value="ECO:0007669"/>
    <property type="project" value="UniProtKB-UniRule"/>
</dbReference>
<dbReference type="Proteomes" id="UP000824260">
    <property type="component" value="Unassembled WGS sequence"/>
</dbReference>
<feature type="region of interest" description="Domain III" evidence="6">
    <location>
        <begin position="150"/>
        <end position="195"/>
    </location>
</feature>
<keyword evidence="5 6" id="KW-0234">DNA repair</keyword>
<evidence type="ECO:0000256" key="6">
    <source>
        <dbReference type="HAMAP-Rule" id="MF_00031"/>
    </source>
</evidence>
<dbReference type="GO" id="GO:0005737">
    <property type="term" value="C:cytoplasm"/>
    <property type="evidence" value="ECO:0007669"/>
    <property type="project" value="UniProtKB-SubCell"/>
</dbReference>
<keyword evidence="4 6" id="KW-0233">DNA recombination</keyword>
<evidence type="ECO:0000256" key="2">
    <source>
        <dbReference type="ARBA" id="ARBA00022763"/>
    </source>
</evidence>
<dbReference type="GO" id="GO:0006281">
    <property type="term" value="P:DNA repair"/>
    <property type="evidence" value="ECO:0007669"/>
    <property type="project" value="UniProtKB-UniRule"/>
</dbReference>
<keyword evidence="1 6" id="KW-0963">Cytoplasm</keyword>
<dbReference type="HAMAP" id="MF_00031">
    <property type="entry name" value="DNA_HJ_migration_RuvA"/>
    <property type="match status" value="1"/>
</dbReference>
<feature type="region of interest" description="Domain I" evidence="6">
    <location>
        <begin position="1"/>
        <end position="64"/>
    </location>
</feature>